<dbReference type="InterPro" id="IPR050863">
    <property type="entry name" value="CenT-Element_Derived"/>
</dbReference>
<feature type="domain" description="DDE-1" evidence="1">
    <location>
        <begin position="142"/>
        <end position="247"/>
    </location>
</feature>
<reference evidence="2 3" key="1">
    <citation type="journal article" date="2022" name="Allergy">
        <title>Genome assembly and annotation of Periplaneta americana reveal a comprehensive cockroach allergen profile.</title>
        <authorList>
            <person name="Wang L."/>
            <person name="Xiong Q."/>
            <person name="Saelim N."/>
            <person name="Wang L."/>
            <person name="Nong W."/>
            <person name="Wan A.T."/>
            <person name="Shi M."/>
            <person name="Liu X."/>
            <person name="Cao Q."/>
            <person name="Hui J.H.L."/>
            <person name="Sookrung N."/>
            <person name="Leung T.F."/>
            <person name="Tungtrongchitr A."/>
            <person name="Tsui S.K.W."/>
        </authorList>
    </citation>
    <scope>NUCLEOTIDE SEQUENCE [LARGE SCALE GENOMIC DNA]</scope>
    <source>
        <strain evidence="2">PWHHKU_190912</strain>
    </source>
</reference>
<dbReference type="Proteomes" id="UP001148838">
    <property type="component" value="Unassembled WGS sequence"/>
</dbReference>
<gene>
    <name evidence="2" type="ORF">ANN_26961</name>
</gene>
<dbReference type="Pfam" id="PF03184">
    <property type="entry name" value="DDE_1"/>
    <property type="match status" value="1"/>
</dbReference>
<protein>
    <recommendedName>
        <fullName evidence="1">DDE-1 domain-containing protein</fullName>
    </recommendedName>
</protein>
<organism evidence="2 3">
    <name type="scientific">Periplaneta americana</name>
    <name type="common">American cockroach</name>
    <name type="synonym">Blatta americana</name>
    <dbReference type="NCBI Taxonomy" id="6978"/>
    <lineage>
        <taxon>Eukaryota</taxon>
        <taxon>Metazoa</taxon>
        <taxon>Ecdysozoa</taxon>
        <taxon>Arthropoda</taxon>
        <taxon>Hexapoda</taxon>
        <taxon>Insecta</taxon>
        <taxon>Pterygota</taxon>
        <taxon>Neoptera</taxon>
        <taxon>Polyneoptera</taxon>
        <taxon>Dictyoptera</taxon>
        <taxon>Blattodea</taxon>
        <taxon>Blattoidea</taxon>
        <taxon>Blattidae</taxon>
        <taxon>Blattinae</taxon>
        <taxon>Periplaneta</taxon>
    </lineage>
</organism>
<comment type="caution">
    <text evidence="2">The sequence shown here is derived from an EMBL/GenBank/DDBJ whole genome shotgun (WGS) entry which is preliminary data.</text>
</comment>
<dbReference type="EMBL" id="JAJSOF020000040">
    <property type="protein sequence ID" value="KAJ4426152.1"/>
    <property type="molecule type" value="Genomic_DNA"/>
</dbReference>
<evidence type="ECO:0000313" key="2">
    <source>
        <dbReference type="EMBL" id="KAJ4426152.1"/>
    </source>
</evidence>
<dbReference type="InterPro" id="IPR036397">
    <property type="entry name" value="RNaseH_sf"/>
</dbReference>
<accession>A0ABQ8RX00</accession>
<evidence type="ECO:0000313" key="3">
    <source>
        <dbReference type="Proteomes" id="UP001148838"/>
    </source>
</evidence>
<keyword evidence="3" id="KW-1185">Reference proteome</keyword>
<dbReference type="InterPro" id="IPR004875">
    <property type="entry name" value="DDE_SF_endonuclease_dom"/>
</dbReference>
<sequence>MMVTITVTTDRDVQMLRQFLQREIRRRDTDAQKNGIHHRFNAEAGMAGWDWLQCFRGRFPGLVMRKPQGLSIDRAIAINRSDIQGYFDLLFETLSSNQLLDKPGHIYNVDESGFQLNPRVEKVIADKGSPSVYQMTCGEKGETITTIACCNAEGYFLPPVCVFKGKNNKPEWEDALPNGSRFFMNDKSGYVNSNIFIDWLREHFNPRKPNGKVLLLLDGYISHITDSDMLELAETNGVILFCLPPLTSYSPWIAVSSSL</sequence>
<evidence type="ECO:0000259" key="1">
    <source>
        <dbReference type="Pfam" id="PF03184"/>
    </source>
</evidence>
<dbReference type="PANTHER" id="PTHR19303">
    <property type="entry name" value="TRANSPOSON"/>
    <property type="match status" value="1"/>
</dbReference>
<proteinExistence type="predicted"/>
<name>A0ABQ8RX00_PERAM</name>
<dbReference type="PANTHER" id="PTHR19303:SF74">
    <property type="entry name" value="POGO TRANSPOSABLE ELEMENT WITH KRAB DOMAIN"/>
    <property type="match status" value="1"/>
</dbReference>
<dbReference type="Gene3D" id="3.30.420.10">
    <property type="entry name" value="Ribonuclease H-like superfamily/Ribonuclease H"/>
    <property type="match status" value="1"/>
</dbReference>